<dbReference type="RefSeq" id="WP_343758936.1">
    <property type="nucleotide sequence ID" value="NZ_BAAACG010000006.1"/>
</dbReference>
<evidence type="ECO:0000256" key="10">
    <source>
        <dbReference type="ARBA" id="ARBA00049893"/>
    </source>
</evidence>
<comment type="catalytic activity">
    <reaction evidence="8">
        <text>adenosine + H2O + H(+) = inosine + NH4(+)</text>
        <dbReference type="Rhea" id="RHEA:24408"/>
        <dbReference type="ChEBI" id="CHEBI:15377"/>
        <dbReference type="ChEBI" id="CHEBI:15378"/>
        <dbReference type="ChEBI" id="CHEBI:16335"/>
        <dbReference type="ChEBI" id="CHEBI:17596"/>
        <dbReference type="ChEBI" id="CHEBI:28938"/>
        <dbReference type="EC" id="3.5.4.4"/>
    </reaction>
    <physiologicalReaction direction="left-to-right" evidence="8">
        <dbReference type="Rhea" id="RHEA:24409"/>
    </physiologicalReaction>
</comment>
<dbReference type="EMBL" id="BAAACG010000006">
    <property type="protein sequence ID" value="GAA0734631.1"/>
    <property type="molecule type" value="Genomic_DNA"/>
</dbReference>
<sequence>MKFNLDTINICNNIFIKVSLDKTNFIFSTAENNLDFNKNSEIGQDNLAKLKNWFSVEKVGYLSQIHSNNIYEYKNQICDNLEGDAIISNKKSVAIGIFTADCVPILLYDKKNKAIAAIHSGWRGTYNHITMDTIDRLNKEYNTKAEDIIAIIGPHISKCCYEVSESLISKFKNDNLYNDFIIDDGNRNLDLSQCIIAQLLNKKVSNENILDLNMCTYCNEDYRFHSYRKDQNTGRQFSFVYISE</sequence>
<dbReference type="NCBIfam" id="TIGR00726">
    <property type="entry name" value="peptidoglycan editing factor PgeF"/>
    <property type="match status" value="1"/>
</dbReference>
<dbReference type="Gene3D" id="3.60.140.10">
    <property type="entry name" value="CNF1/YfiH-like putative cysteine hydrolases"/>
    <property type="match status" value="1"/>
</dbReference>
<name>A0ABP3ULA9_9CLOT</name>
<dbReference type="Pfam" id="PF02578">
    <property type="entry name" value="Cu-oxidase_4"/>
    <property type="match status" value="1"/>
</dbReference>
<evidence type="ECO:0000256" key="5">
    <source>
        <dbReference type="ARBA" id="ARBA00022723"/>
    </source>
</evidence>
<dbReference type="PANTHER" id="PTHR30616">
    <property type="entry name" value="UNCHARACTERIZED PROTEIN YFIH"/>
    <property type="match status" value="1"/>
</dbReference>
<dbReference type="PANTHER" id="PTHR30616:SF2">
    <property type="entry name" value="PURINE NUCLEOSIDE PHOSPHORYLASE LACC1"/>
    <property type="match status" value="1"/>
</dbReference>
<evidence type="ECO:0000256" key="4">
    <source>
        <dbReference type="ARBA" id="ARBA00022679"/>
    </source>
</evidence>
<gene>
    <name evidence="12" type="primary">pgeF</name>
    <name evidence="12" type="ORF">GCM10008906_06990</name>
</gene>
<comment type="catalytic activity">
    <reaction evidence="10">
        <text>S-methyl-5'-thioadenosine + phosphate = 5-(methylsulfanyl)-alpha-D-ribose 1-phosphate + adenine</text>
        <dbReference type="Rhea" id="RHEA:11852"/>
        <dbReference type="ChEBI" id="CHEBI:16708"/>
        <dbReference type="ChEBI" id="CHEBI:17509"/>
        <dbReference type="ChEBI" id="CHEBI:43474"/>
        <dbReference type="ChEBI" id="CHEBI:58533"/>
        <dbReference type="EC" id="2.4.2.28"/>
    </reaction>
    <physiologicalReaction direction="left-to-right" evidence="10">
        <dbReference type="Rhea" id="RHEA:11853"/>
    </physiologicalReaction>
</comment>
<evidence type="ECO:0000256" key="11">
    <source>
        <dbReference type="RuleBase" id="RU361274"/>
    </source>
</evidence>
<keyword evidence="6" id="KW-0378">Hydrolase</keyword>
<evidence type="ECO:0000256" key="1">
    <source>
        <dbReference type="ARBA" id="ARBA00000553"/>
    </source>
</evidence>
<comment type="catalytic activity">
    <reaction evidence="9">
        <text>adenosine + phosphate = alpha-D-ribose 1-phosphate + adenine</text>
        <dbReference type="Rhea" id="RHEA:27642"/>
        <dbReference type="ChEBI" id="CHEBI:16335"/>
        <dbReference type="ChEBI" id="CHEBI:16708"/>
        <dbReference type="ChEBI" id="CHEBI:43474"/>
        <dbReference type="ChEBI" id="CHEBI:57720"/>
        <dbReference type="EC" id="2.4.2.1"/>
    </reaction>
    <physiologicalReaction direction="left-to-right" evidence="9">
        <dbReference type="Rhea" id="RHEA:27643"/>
    </physiologicalReaction>
</comment>
<accession>A0ABP3ULA9</accession>
<evidence type="ECO:0000313" key="13">
    <source>
        <dbReference type="Proteomes" id="UP001501510"/>
    </source>
</evidence>
<comment type="catalytic activity">
    <reaction evidence="1">
        <text>inosine + phosphate = alpha-D-ribose 1-phosphate + hypoxanthine</text>
        <dbReference type="Rhea" id="RHEA:27646"/>
        <dbReference type="ChEBI" id="CHEBI:17368"/>
        <dbReference type="ChEBI" id="CHEBI:17596"/>
        <dbReference type="ChEBI" id="CHEBI:43474"/>
        <dbReference type="ChEBI" id="CHEBI:57720"/>
        <dbReference type="EC" id="2.4.2.1"/>
    </reaction>
    <physiologicalReaction direction="left-to-right" evidence="1">
        <dbReference type="Rhea" id="RHEA:27647"/>
    </physiologicalReaction>
</comment>
<evidence type="ECO:0000256" key="7">
    <source>
        <dbReference type="ARBA" id="ARBA00022833"/>
    </source>
</evidence>
<keyword evidence="13" id="KW-1185">Reference proteome</keyword>
<dbReference type="Proteomes" id="UP001501510">
    <property type="component" value="Unassembled WGS sequence"/>
</dbReference>
<evidence type="ECO:0000313" key="12">
    <source>
        <dbReference type="EMBL" id="GAA0734631.1"/>
    </source>
</evidence>
<evidence type="ECO:0000256" key="3">
    <source>
        <dbReference type="ARBA" id="ARBA00007353"/>
    </source>
</evidence>
<evidence type="ECO:0000256" key="9">
    <source>
        <dbReference type="ARBA" id="ARBA00048968"/>
    </source>
</evidence>
<dbReference type="InterPro" id="IPR011324">
    <property type="entry name" value="Cytotoxic_necrot_fac-like_cat"/>
</dbReference>
<comment type="function">
    <text evidence="2">Purine nucleoside enzyme that catalyzes the phosphorolysis of adenosine and inosine nucleosides, yielding D-ribose 1-phosphate and the respective free bases, adenine and hypoxanthine. Also catalyzes the phosphorolysis of S-methyl-5'-thioadenosine into adenine and S-methyl-5-thio-alpha-D-ribose 1-phosphate. Also has adenosine deaminase activity.</text>
</comment>
<reference evidence="13" key="1">
    <citation type="journal article" date="2019" name="Int. J. Syst. Evol. Microbiol.">
        <title>The Global Catalogue of Microorganisms (GCM) 10K type strain sequencing project: providing services to taxonomists for standard genome sequencing and annotation.</title>
        <authorList>
            <consortium name="The Broad Institute Genomics Platform"/>
            <consortium name="The Broad Institute Genome Sequencing Center for Infectious Disease"/>
            <person name="Wu L."/>
            <person name="Ma J."/>
        </authorList>
    </citation>
    <scope>NUCLEOTIDE SEQUENCE [LARGE SCALE GENOMIC DNA]</scope>
    <source>
        <strain evidence="13">JCM 1407</strain>
    </source>
</reference>
<dbReference type="SUPFAM" id="SSF64438">
    <property type="entry name" value="CNF1/YfiH-like putative cysteine hydrolases"/>
    <property type="match status" value="1"/>
</dbReference>
<dbReference type="InterPro" id="IPR003730">
    <property type="entry name" value="Cu_polyphenol_OxRdtase"/>
</dbReference>
<evidence type="ECO:0000256" key="2">
    <source>
        <dbReference type="ARBA" id="ARBA00003215"/>
    </source>
</evidence>
<keyword evidence="4" id="KW-0808">Transferase</keyword>
<proteinExistence type="inferred from homology"/>
<dbReference type="CDD" id="cd16833">
    <property type="entry name" value="YfiH"/>
    <property type="match status" value="1"/>
</dbReference>
<comment type="caution">
    <text evidence="12">The sequence shown here is derived from an EMBL/GenBank/DDBJ whole genome shotgun (WGS) entry which is preliminary data.</text>
</comment>
<dbReference type="InterPro" id="IPR038371">
    <property type="entry name" value="Cu_polyphenol_OxRdtase_sf"/>
</dbReference>
<protein>
    <recommendedName>
        <fullName evidence="11">Purine nucleoside phosphorylase</fullName>
    </recommendedName>
</protein>
<evidence type="ECO:0000256" key="6">
    <source>
        <dbReference type="ARBA" id="ARBA00022801"/>
    </source>
</evidence>
<keyword evidence="5" id="KW-0479">Metal-binding</keyword>
<keyword evidence="7" id="KW-0862">Zinc</keyword>
<comment type="similarity">
    <text evidence="3 11">Belongs to the purine nucleoside phosphorylase YfiH/LACC1 family.</text>
</comment>
<evidence type="ECO:0000256" key="8">
    <source>
        <dbReference type="ARBA" id="ARBA00047989"/>
    </source>
</evidence>
<organism evidence="12 13">
    <name type="scientific">Clostridium oceanicum</name>
    <dbReference type="NCBI Taxonomy" id="1543"/>
    <lineage>
        <taxon>Bacteria</taxon>
        <taxon>Bacillati</taxon>
        <taxon>Bacillota</taxon>
        <taxon>Clostridia</taxon>
        <taxon>Eubacteriales</taxon>
        <taxon>Clostridiaceae</taxon>
        <taxon>Clostridium</taxon>
    </lineage>
</organism>